<dbReference type="EMBL" id="QGGR01000048">
    <property type="protein sequence ID" value="PWK28714.1"/>
    <property type="molecule type" value="Genomic_DNA"/>
</dbReference>
<proteinExistence type="predicted"/>
<dbReference type="Proteomes" id="UP000245697">
    <property type="component" value="Unassembled WGS sequence"/>
</dbReference>
<evidence type="ECO:0000256" key="1">
    <source>
        <dbReference type="SAM" id="MobiDB-lite"/>
    </source>
</evidence>
<name>A0A316EGX4_9ACTN</name>
<keyword evidence="3" id="KW-1185">Reference proteome</keyword>
<evidence type="ECO:0000313" key="3">
    <source>
        <dbReference type="Proteomes" id="UP000245697"/>
    </source>
</evidence>
<sequence>MEPLADRRDGVAQEAVEAGAGLGGPAGEQLGEPVAEPVTVDESPVHQAQLDAGDEDDLGAGRA</sequence>
<comment type="caution">
    <text evidence="2">The sequence shown here is derived from an EMBL/GenBank/DDBJ whole genome shotgun (WGS) entry which is preliminary data.</text>
</comment>
<organism evidence="2 3">
    <name type="scientific">Actinoplanes xinjiangensis</name>
    <dbReference type="NCBI Taxonomy" id="512350"/>
    <lineage>
        <taxon>Bacteria</taxon>
        <taxon>Bacillati</taxon>
        <taxon>Actinomycetota</taxon>
        <taxon>Actinomycetes</taxon>
        <taxon>Micromonosporales</taxon>
        <taxon>Micromonosporaceae</taxon>
        <taxon>Actinoplanes</taxon>
    </lineage>
</organism>
<dbReference type="AlphaFoldDB" id="A0A316EGX4"/>
<feature type="region of interest" description="Disordered" evidence="1">
    <location>
        <begin position="1"/>
        <end position="63"/>
    </location>
</feature>
<feature type="compositionally biased region" description="Acidic residues" evidence="1">
    <location>
        <begin position="52"/>
        <end position="63"/>
    </location>
</feature>
<reference evidence="2 3" key="1">
    <citation type="submission" date="2018-05" db="EMBL/GenBank/DDBJ databases">
        <title>Genomic Encyclopedia of Archaeal and Bacterial Type Strains, Phase II (KMG-II): from individual species to whole genera.</title>
        <authorList>
            <person name="Goeker M."/>
        </authorList>
    </citation>
    <scope>NUCLEOTIDE SEQUENCE [LARGE SCALE GENOMIC DNA]</scope>
    <source>
        <strain evidence="2 3">DSM 45184</strain>
    </source>
</reference>
<gene>
    <name evidence="2" type="ORF">BC793_14819</name>
</gene>
<accession>A0A316EGX4</accession>
<protein>
    <submittedName>
        <fullName evidence="2">Uncharacterized protein</fullName>
    </submittedName>
</protein>
<feature type="compositionally biased region" description="Basic and acidic residues" evidence="1">
    <location>
        <begin position="1"/>
        <end position="11"/>
    </location>
</feature>
<evidence type="ECO:0000313" key="2">
    <source>
        <dbReference type="EMBL" id="PWK28714.1"/>
    </source>
</evidence>